<reference evidence="3 4" key="1">
    <citation type="submission" date="2018-05" db="EMBL/GenBank/DDBJ databases">
        <title>Genomic Encyclopedia of Archaeal and Bacterial Type Strains, Phase II (KMG-II): from individual species to whole genera.</title>
        <authorList>
            <person name="Goeker M."/>
        </authorList>
    </citation>
    <scope>NUCLEOTIDE SEQUENCE [LARGE SCALE GENOMIC DNA]</scope>
    <source>
        <strain evidence="3 4">DSM 22214</strain>
    </source>
</reference>
<dbReference type="Pfam" id="PF10088">
    <property type="entry name" value="DUF2326"/>
    <property type="match status" value="1"/>
</dbReference>
<organism evidence="3 4">
    <name type="scientific">Arcicella aurantiaca</name>
    <dbReference type="NCBI Taxonomy" id="591202"/>
    <lineage>
        <taxon>Bacteria</taxon>
        <taxon>Pseudomonadati</taxon>
        <taxon>Bacteroidota</taxon>
        <taxon>Cytophagia</taxon>
        <taxon>Cytophagales</taxon>
        <taxon>Flectobacillaceae</taxon>
        <taxon>Arcicella</taxon>
    </lineage>
</organism>
<feature type="coiled-coil region" evidence="1">
    <location>
        <begin position="402"/>
        <end position="429"/>
    </location>
</feature>
<name>A0A316E4I7_9BACT</name>
<evidence type="ECO:0000256" key="1">
    <source>
        <dbReference type="SAM" id="Coils"/>
    </source>
</evidence>
<feature type="coiled-coil region" evidence="1">
    <location>
        <begin position="310"/>
        <end position="374"/>
    </location>
</feature>
<dbReference type="Proteomes" id="UP000245489">
    <property type="component" value="Unassembled WGS sequence"/>
</dbReference>
<dbReference type="InterPro" id="IPR027417">
    <property type="entry name" value="P-loop_NTPase"/>
</dbReference>
<dbReference type="EMBL" id="QGGO01000033">
    <property type="protein sequence ID" value="PWK17810.1"/>
    <property type="molecule type" value="Genomic_DNA"/>
</dbReference>
<dbReference type="InterPro" id="IPR018760">
    <property type="entry name" value="DUF2326"/>
</dbReference>
<feature type="coiled-coil region" evidence="1">
    <location>
        <begin position="233"/>
        <end position="283"/>
    </location>
</feature>
<keyword evidence="4" id="KW-1185">Reference proteome</keyword>
<dbReference type="Gene3D" id="3.40.50.300">
    <property type="entry name" value="P-loop containing nucleotide triphosphate hydrolases"/>
    <property type="match status" value="1"/>
</dbReference>
<evidence type="ECO:0000259" key="2">
    <source>
        <dbReference type="Pfam" id="PF10088"/>
    </source>
</evidence>
<feature type="domain" description="DUF2326" evidence="2">
    <location>
        <begin position="459"/>
        <end position="593"/>
    </location>
</feature>
<gene>
    <name evidence="3" type="ORF">LV89_04257</name>
</gene>
<dbReference type="AlphaFoldDB" id="A0A316E4I7"/>
<protein>
    <submittedName>
        <fullName evidence="3">Uncharacterized protein YydD (DUF2326 family)</fullName>
    </submittedName>
</protein>
<accession>A0A316E4I7</accession>
<sequence length="600" mass="69908">MYLKKLYSEPLGLFNSGITQNNNVVEFKNGVNFVFGKKITSNEPKESLNGIGKSTFLNLIDFCLLADFNTRTPRLYAKKEFLKQYTAVLEFELNGVDYVIKRSFAKHQEVEFGTNIFDLQTFQTKNLKLILTEKIFSNPDYEGIIKDSWYRKLMVFFLKIHKRNGQLFEEPTEYIVYGANKQVELNQYNFFFLGLNNSLICENFELISNIKEQQALIRKQKRNILENYGILKIDETANRIEFLKNEKARIQNIVDNFKLAEQHQKREDELNELTNQIKELAAQNFWDNRKVESYKESLNLPDGNIQQSTVKSIEKMYSELNRELGNVIKKTLNEALYFRKMLSESRKDFLNNEIKELELNIANRSDEIINLDLKRSSIFQLLNVNHGAIKDLQEAFTVLGDTNAELNKITEYYEEYKRLEEQENIWKRQGAELSRSIKELIEDSEELISQFKKVFNHVHNQIYPESKSSAFSIEANSRTESKVSIKVSMPSDDSKGKNSGRTLIYDLSILLNSINKGIALPRFLIHDGIFDSMDKSHFVYTYKFISRLINEGKKIQYIVTLNDDGDLTEKFGNKEGELSIDNIEKQAIVKLSSKIKFLNI</sequence>
<evidence type="ECO:0000313" key="3">
    <source>
        <dbReference type="EMBL" id="PWK17810.1"/>
    </source>
</evidence>
<keyword evidence="1" id="KW-0175">Coiled coil</keyword>
<comment type="caution">
    <text evidence="3">The sequence shown here is derived from an EMBL/GenBank/DDBJ whole genome shotgun (WGS) entry which is preliminary data.</text>
</comment>
<dbReference type="SUPFAM" id="SSF52540">
    <property type="entry name" value="P-loop containing nucleoside triphosphate hydrolases"/>
    <property type="match status" value="1"/>
</dbReference>
<proteinExistence type="predicted"/>
<dbReference type="OrthoDB" id="5140926at2"/>
<evidence type="ECO:0000313" key="4">
    <source>
        <dbReference type="Proteomes" id="UP000245489"/>
    </source>
</evidence>
<dbReference type="RefSeq" id="WP_109744919.1">
    <property type="nucleotide sequence ID" value="NZ_QGGO01000033.1"/>
</dbReference>